<dbReference type="EMBL" id="HBIJ01000335">
    <property type="protein sequence ID" value="CAE0359545.1"/>
    <property type="molecule type" value="Transcribed_RNA"/>
</dbReference>
<evidence type="ECO:0000313" key="2">
    <source>
        <dbReference type="EMBL" id="CAE0359545.1"/>
    </source>
</evidence>
<name>A0A7S3NGH1_9STRA</name>
<evidence type="ECO:0000256" key="1">
    <source>
        <dbReference type="SAM" id="MobiDB-lite"/>
    </source>
</evidence>
<feature type="compositionally biased region" description="Basic and acidic residues" evidence="1">
    <location>
        <begin position="88"/>
        <end position="98"/>
    </location>
</feature>
<protein>
    <submittedName>
        <fullName evidence="2">Uncharacterized protein</fullName>
    </submittedName>
</protein>
<reference evidence="2" key="1">
    <citation type="submission" date="2021-01" db="EMBL/GenBank/DDBJ databases">
        <authorList>
            <person name="Corre E."/>
            <person name="Pelletier E."/>
            <person name="Niang G."/>
            <person name="Scheremetjew M."/>
            <person name="Finn R."/>
            <person name="Kale V."/>
            <person name="Holt S."/>
            <person name="Cochrane G."/>
            <person name="Meng A."/>
            <person name="Brown T."/>
            <person name="Cohen L."/>
        </authorList>
    </citation>
    <scope>NUCLEOTIDE SEQUENCE</scope>
    <source>
        <strain evidence="2">CCMP1510</strain>
    </source>
</reference>
<organism evidence="2">
    <name type="scientific">Aureoumbra lagunensis</name>
    <dbReference type="NCBI Taxonomy" id="44058"/>
    <lineage>
        <taxon>Eukaryota</taxon>
        <taxon>Sar</taxon>
        <taxon>Stramenopiles</taxon>
        <taxon>Ochrophyta</taxon>
        <taxon>Pelagophyceae</taxon>
        <taxon>Pelagomonadales</taxon>
        <taxon>Aureoumbra</taxon>
    </lineage>
</organism>
<dbReference type="AlphaFoldDB" id="A0A7S3NGH1"/>
<gene>
    <name evidence="2" type="ORF">ALAG00032_LOCUS273</name>
</gene>
<sequence length="157" mass="18208">MVKAAANGSDLELSDPYRKKIGWVVDVLRDSDKKKMGEISLSVDLLPPRRNKQGKVVWSLPNDVNMVPRLGLNEEKLVFAEYRRLRKEKKDANRERAKSKSSQRSKSAVIEDTINTSNLEEQVKEQAVLCVQTIWRRFQARTLYQTKKKRLETIFFG</sequence>
<feature type="region of interest" description="Disordered" evidence="1">
    <location>
        <begin position="88"/>
        <end position="109"/>
    </location>
</feature>
<dbReference type="PROSITE" id="PS50096">
    <property type="entry name" value="IQ"/>
    <property type="match status" value="1"/>
</dbReference>
<proteinExistence type="predicted"/>
<accession>A0A7S3NGH1</accession>